<dbReference type="Proteomes" id="UP000697107">
    <property type="component" value="Unassembled WGS sequence"/>
</dbReference>
<dbReference type="AlphaFoldDB" id="A0A8T1F3C9"/>
<comment type="caution">
    <text evidence="2">The sequence shown here is derived from an EMBL/GenBank/DDBJ whole genome shotgun (WGS) entry which is preliminary data.</text>
</comment>
<sequence length="96" mass="11125">MGRLIHRLVKTYPDRPTATQTNNGVNGVGFDESLPPDNSWERKLDDNEFELDRLAVGYAEPSWIDEADFNFGALLRNVERKRIGRNRIEMVQPHEE</sequence>
<reference evidence="2" key="1">
    <citation type="submission" date="2018-10" db="EMBL/GenBank/DDBJ databases">
        <title>Effector identification in a new, highly contiguous assembly of the strawberry crown rot pathogen Phytophthora cactorum.</title>
        <authorList>
            <person name="Armitage A.D."/>
            <person name="Nellist C.F."/>
            <person name="Bates H."/>
            <person name="Vickerstaff R.J."/>
            <person name="Harrison R.J."/>
        </authorList>
    </citation>
    <scope>NUCLEOTIDE SEQUENCE</scope>
    <source>
        <strain evidence="2">P415</strain>
    </source>
</reference>
<feature type="region of interest" description="Disordered" evidence="1">
    <location>
        <begin position="10"/>
        <end position="42"/>
    </location>
</feature>
<name>A0A8T1F3C9_9STRA</name>
<evidence type="ECO:0000313" key="3">
    <source>
        <dbReference type="Proteomes" id="UP000697107"/>
    </source>
</evidence>
<gene>
    <name evidence="2" type="ORF">PC118_g22235</name>
</gene>
<evidence type="ECO:0000313" key="2">
    <source>
        <dbReference type="EMBL" id="KAG2960946.1"/>
    </source>
</evidence>
<protein>
    <submittedName>
        <fullName evidence="2">Uncharacterized protein</fullName>
    </submittedName>
</protein>
<accession>A0A8T1F3C9</accession>
<dbReference type="EMBL" id="RCML01001689">
    <property type="protein sequence ID" value="KAG2960946.1"/>
    <property type="molecule type" value="Genomic_DNA"/>
</dbReference>
<organism evidence="2 3">
    <name type="scientific">Phytophthora cactorum</name>
    <dbReference type="NCBI Taxonomy" id="29920"/>
    <lineage>
        <taxon>Eukaryota</taxon>
        <taxon>Sar</taxon>
        <taxon>Stramenopiles</taxon>
        <taxon>Oomycota</taxon>
        <taxon>Peronosporomycetes</taxon>
        <taxon>Peronosporales</taxon>
        <taxon>Peronosporaceae</taxon>
        <taxon>Phytophthora</taxon>
    </lineage>
</organism>
<evidence type="ECO:0000256" key="1">
    <source>
        <dbReference type="SAM" id="MobiDB-lite"/>
    </source>
</evidence>
<proteinExistence type="predicted"/>